<feature type="transmembrane region" description="Helical" evidence="1">
    <location>
        <begin position="54"/>
        <end position="71"/>
    </location>
</feature>
<reference evidence="2 3" key="1">
    <citation type="journal article" date="2018" name="J. Allergy Clin. Immunol.">
        <title>High-quality assembly of Dermatophagoides pteronyssinus genome and transcriptome reveals a wide range of novel allergens.</title>
        <authorList>
            <person name="Liu X.Y."/>
            <person name="Yang K.Y."/>
            <person name="Wang M.Q."/>
            <person name="Kwok J.S."/>
            <person name="Zeng X."/>
            <person name="Yang Z."/>
            <person name="Xiao X.J."/>
            <person name="Lau C.P."/>
            <person name="Li Y."/>
            <person name="Huang Z.M."/>
            <person name="Ba J.G."/>
            <person name="Yim A.K."/>
            <person name="Ouyang C.Y."/>
            <person name="Ngai S.M."/>
            <person name="Chan T.F."/>
            <person name="Leung E.L."/>
            <person name="Liu L."/>
            <person name="Liu Z.G."/>
            <person name="Tsui S.K."/>
        </authorList>
    </citation>
    <scope>NUCLEOTIDE SEQUENCE [LARGE SCALE GENOMIC DNA]</scope>
    <source>
        <strain evidence="2">Derp</strain>
    </source>
</reference>
<name>A0ABQ8JEI0_DERPT</name>
<evidence type="ECO:0000256" key="1">
    <source>
        <dbReference type="SAM" id="Phobius"/>
    </source>
</evidence>
<feature type="transmembrane region" description="Helical" evidence="1">
    <location>
        <begin position="12"/>
        <end position="33"/>
    </location>
</feature>
<organism evidence="2 3">
    <name type="scientific">Dermatophagoides pteronyssinus</name>
    <name type="common">European house dust mite</name>
    <dbReference type="NCBI Taxonomy" id="6956"/>
    <lineage>
        <taxon>Eukaryota</taxon>
        <taxon>Metazoa</taxon>
        <taxon>Ecdysozoa</taxon>
        <taxon>Arthropoda</taxon>
        <taxon>Chelicerata</taxon>
        <taxon>Arachnida</taxon>
        <taxon>Acari</taxon>
        <taxon>Acariformes</taxon>
        <taxon>Sarcoptiformes</taxon>
        <taxon>Astigmata</taxon>
        <taxon>Psoroptidia</taxon>
        <taxon>Analgoidea</taxon>
        <taxon>Pyroglyphidae</taxon>
        <taxon>Dermatophagoidinae</taxon>
        <taxon>Dermatophagoides</taxon>
    </lineage>
</organism>
<evidence type="ECO:0000313" key="2">
    <source>
        <dbReference type="EMBL" id="KAH9420998.1"/>
    </source>
</evidence>
<keyword evidence="1" id="KW-0812">Transmembrane</keyword>
<reference evidence="2 3" key="2">
    <citation type="journal article" date="2022" name="Mol. Biol. Evol.">
        <title>Comparative Genomics Reveals Insights into the Divergent Evolution of Astigmatic Mites and Household Pest Adaptations.</title>
        <authorList>
            <person name="Xiong Q."/>
            <person name="Wan A.T."/>
            <person name="Liu X."/>
            <person name="Fung C.S."/>
            <person name="Xiao X."/>
            <person name="Malainual N."/>
            <person name="Hou J."/>
            <person name="Wang L."/>
            <person name="Wang M."/>
            <person name="Yang K.Y."/>
            <person name="Cui Y."/>
            <person name="Leung E.L."/>
            <person name="Nong W."/>
            <person name="Shin S.K."/>
            <person name="Au S.W."/>
            <person name="Jeong K.Y."/>
            <person name="Chew F.T."/>
            <person name="Hui J.H."/>
            <person name="Leung T.F."/>
            <person name="Tungtrongchitr A."/>
            <person name="Zhong N."/>
            <person name="Liu Z."/>
            <person name="Tsui S.K."/>
        </authorList>
    </citation>
    <scope>NUCLEOTIDE SEQUENCE [LARGE SCALE GENOMIC DNA]</scope>
    <source>
        <strain evidence="2">Derp</strain>
    </source>
</reference>
<dbReference type="EMBL" id="NJHN03000047">
    <property type="protein sequence ID" value="KAH9420998.1"/>
    <property type="molecule type" value="Genomic_DNA"/>
</dbReference>
<proteinExistence type="predicted"/>
<evidence type="ECO:0000313" key="3">
    <source>
        <dbReference type="Proteomes" id="UP000887458"/>
    </source>
</evidence>
<dbReference type="Proteomes" id="UP000887458">
    <property type="component" value="Unassembled WGS sequence"/>
</dbReference>
<sequence length="73" mass="8777">MLSIFEFWSLWTMIKAFMLLTGIQISSDKFFLYELKNKHLMIVVVTSIHYYDKILDHLLLLLFNLFIYSSIQP</sequence>
<comment type="caution">
    <text evidence="2">The sequence shown here is derived from an EMBL/GenBank/DDBJ whole genome shotgun (WGS) entry which is preliminary data.</text>
</comment>
<gene>
    <name evidence="2" type="ORF">DERP_001439</name>
</gene>
<accession>A0ABQ8JEI0</accession>
<protein>
    <submittedName>
        <fullName evidence="2">Uncharacterized protein</fullName>
    </submittedName>
</protein>
<keyword evidence="1" id="KW-1133">Transmembrane helix</keyword>
<keyword evidence="1" id="KW-0472">Membrane</keyword>
<keyword evidence="3" id="KW-1185">Reference proteome</keyword>